<organism evidence="1 2">
    <name type="scientific">Aureimonas jatrophae</name>
    <dbReference type="NCBI Taxonomy" id="1166073"/>
    <lineage>
        <taxon>Bacteria</taxon>
        <taxon>Pseudomonadati</taxon>
        <taxon>Pseudomonadota</taxon>
        <taxon>Alphaproteobacteria</taxon>
        <taxon>Hyphomicrobiales</taxon>
        <taxon>Aurantimonadaceae</taxon>
        <taxon>Aureimonas</taxon>
    </lineage>
</organism>
<name>A0A1H0M3F2_9HYPH</name>
<dbReference type="EMBL" id="FNIT01000012">
    <property type="protein sequence ID" value="SDO74905.1"/>
    <property type="molecule type" value="Genomic_DNA"/>
</dbReference>
<dbReference type="AlphaFoldDB" id="A0A1H0M3F2"/>
<sequence>MINATEAAVPPDEVDTALTVLKVFAIAGCNHFARVSSKVEGSDFYKTYRSEIVVDESLIRQQLTTGWVTNRHRVKQFLPMPFAPRPEYGEKTLIFFLRPYFFVDKQKCRIELIQMVDDPDRHTVGYRFEHGTRGNVDMHGYPHMQLTKKFVTGGVETSLTPTMAISHPVVPLPNGIGLSPLYSSLVSMCGHRFDGAKGLVPSFREMENGEAGAQVTAVADALDGHCRNLFHFPSGSPSPP</sequence>
<accession>A0A1H0M3F2</accession>
<proteinExistence type="predicted"/>
<evidence type="ECO:0000313" key="1">
    <source>
        <dbReference type="EMBL" id="SDO74905.1"/>
    </source>
</evidence>
<evidence type="ECO:0000313" key="2">
    <source>
        <dbReference type="Proteomes" id="UP000198793"/>
    </source>
</evidence>
<dbReference type="Proteomes" id="UP000198793">
    <property type="component" value="Unassembled WGS sequence"/>
</dbReference>
<dbReference type="RefSeq" id="WP_090676542.1">
    <property type="nucleotide sequence ID" value="NZ_FNIT01000012.1"/>
</dbReference>
<keyword evidence="2" id="KW-1185">Reference proteome</keyword>
<protein>
    <submittedName>
        <fullName evidence="1">Uncharacterized protein</fullName>
    </submittedName>
</protein>
<reference evidence="1 2" key="1">
    <citation type="submission" date="2016-10" db="EMBL/GenBank/DDBJ databases">
        <authorList>
            <person name="de Groot N.N."/>
        </authorList>
    </citation>
    <scope>NUCLEOTIDE SEQUENCE [LARGE SCALE GENOMIC DNA]</scope>
    <source>
        <strain evidence="2">L7-484,KACC 16230,DSM 25025</strain>
    </source>
</reference>
<dbReference type="STRING" id="1166073.SAMN05192530_11252"/>
<gene>
    <name evidence="1" type="ORF">SAMN05192530_11252</name>
</gene>